<dbReference type="Pfam" id="PF01648">
    <property type="entry name" value="ACPS"/>
    <property type="match status" value="1"/>
</dbReference>
<evidence type="ECO:0000256" key="2">
    <source>
        <dbReference type="ARBA" id="ARBA00022679"/>
    </source>
</evidence>
<dbReference type="EMBL" id="CP031035">
    <property type="protein sequence ID" value="QDZ19168.1"/>
    <property type="molecule type" value="Genomic_DNA"/>
</dbReference>
<name>A0A5B8MEV5_9CHLO</name>
<dbReference type="Gene3D" id="3.90.470.20">
    <property type="entry name" value="4'-phosphopantetheinyl transferase domain"/>
    <property type="match status" value="2"/>
</dbReference>
<dbReference type="OrthoDB" id="26719at2759"/>
<dbReference type="AlphaFoldDB" id="A0A5B8MEV5"/>
<sequence>MTLRWAFNRSSWRPEGEEKGAEFQFLLSCISKEEAESVLRFKFFADKQRALASRLLQRKCAEECLRLRYEDVRIKRTKGRKPFVANPVDRPADRPNFNFNVSHEGDYVVLASDPVCVVGVDVAAPGQSRKNGVFSLEQVFRNFKSSFTAAEFSNIKCLGEEGAQEDAFRRSWSCKEAFTKARGDGIGFDLQRCEFFIQDASPERLPFTHVAEVHVDGKARHDWSFSLQPLGTHWVTIARGPPSDVVDAFGEFRRTLTRTEFSAQDWRREIHSPQPGFDIVALRDLLPSDRLDEYDQIVEVDPFA</sequence>
<dbReference type="PANTHER" id="PTHR12215">
    <property type="entry name" value="PHOSPHOPANTETHEINE TRANSFERASE"/>
    <property type="match status" value="1"/>
</dbReference>
<proteinExistence type="predicted"/>
<dbReference type="PANTHER" id="PTHR12215:SF10">
    <property type="entry name" value="L-AMINOADIPATE-SEMIALDEHYDE DEHYDROGENASE-PHOSPHOPANTETHEINYL TRANSFERASE"/>
    <property type="match status" value="1"/>
</dbReference>
<organism evidence="5 6">
    <name type="scientific">Chloropicon primus</name>
    <dbReference type="NCBI Taxonomy" id="1764295"/>
    <lineage>
        <taxon>Eukaryota</taxon>
        <taxon>Viridiplantae</taxon>
        <taxon>Chlorophyta</taxon>
        <taxon>Chloropicophyceae</taxon>
        <taxon>Chloropicales</taxon>
        <taxon>Chloropicaceae</taxon>
        <taxon>Chloropicon</taxon>
    </lineage>
</organism>
<dbReference type="GO" id="GO:0000287">
    <property type="term" value="F:magnesium ion binding"/>
    <property type="evidence" value="ECO:0007669"/>
    <property type="project" value="InterPro"/>
</dbReference>
<protein>
    <recommendedName>
        <fullName evidence="1">holo-[acyl-carrier-protein] synthase</fullName>
        <ecNumber evidence="1">2.7.8.7</ecNumber>
    </recommendedName>
</protein>
<accession>A0A5B8MEV5</accession>
<evidence type="ECO:0000256" key="1">
    <source>
        <dbReference type="ARBA" id="ARBA00013172"/>
    </source>
</evidence>
<keyword evidence="6" id="KW-1185">Reference proteome</keyword>
<gene>
    <name evidence="5" type="ORF">A3770_02p16860</name>
</gene>
<dbReference type="GO" id="GO:0005829">
    <property type="term" value="C:cytosol"/>
    <property type="evidence" value="ECO:0007669"/>
    <property type="project" value="TreeGrafter"/>
</dbReference>
<dbReference type="InterPro" id="IPR055066">
    <property type="entry name" value="AASDHPPT_N"/>
</dbReference>
<feature type="domain" description="4'-phosphopantetheinyl transferase N-terminal" evidence="4">
    <location>
        <begin position="11"/>
        <end position="114"/>
    </location>
</feature>
<dbReference type="InterPro" id="IPR008278">
    <property type="entry name" value="4-PPantetheinyl_Trfase_dom"/>
</dbReference>
<dbReference type="SUPFAM" id="SSF56214">
    <property type="entry name" value="4'-phosphopantetheinyl transferase"/>
    <property type="match status" value="2"/>
</dbReference>
<dbReference type="Pfam" id="PF22624">
    <property type="entry name" value="AASDHPPT_N"/>
    <property type="match status" value="1"/>
</dbReference>
<dbReference type="Proteomes" id="UP000316726">
    <property type="component" value="Chromosome 2"/>
</dbReference>
<evidence type="ECO:0000259" key="4">
    <source>
        <dbReference type="Pfam" id="PF22624"/>
    </source>
</evidence>
<evidence type="ECO:0000259" key="3">
    <source>
        <dbReference type="Pfam" id="PF01648"/>
    </source>
</evidence>
<dbReference type="STRING" id="1764295.A0A5B8MEV5"/>
<dbReference type="InterPro" id="IPR037143">
    <property type="entry name" value="4-PPantetheinyl_Trfase_dom_sf"/>
</dbReference>
<dbReference type="GO" id="GO:0019878">
    <property type="term" value="P:lysine biosynthetic process via aminoadipic acid"/>
    <property type="evidence" value="ECO:0007669"/>
    <property type="project" value="TreeGrafter"/>
</dbReference>
<dbReference type="InterPro" id="IPR050559">
    <property type="entry name" value="P-Pant_transferase_sf"/>
</dbReference>
<dbReference type="EC" id="2.7.8.7" evidence="1"/>
<feature type="domain" description="4'-phosphopantetheinyl transferase" evidence="3">
    <location>
        <begin position="118"/>
        <end position="225"/>
    </location>
</feature>
<evidence type="ECO:0000313" key="6">
    <source>
        <dbReference type="Proteomes" id="UP000316726"/>
    </source>
</evidence>
<keyword evidence="2 5" id="KW-0808">Transferase</keyword>
<dbReference type="GO" id="GO:0008897">
    <property type="term" value="F:holo-[acyl-carrier-protein] synthase activity"/>
    <property type="evidence" value="ECO:0007669"/>
    <property type="project" value="UniProtKB-EC"/>
</dbReference>
<reference evidence="5 6" key="1">
    <citation type="submission" date="2018-07" db="EMBL/GenBank/DDBJ databases">
        <title>The complete nuclear genome of the prasinophyte Chloropicon primus (CCMP1205).</title>
        <authorList>
            <person name="Pombert J.-F."/>
            <person name="Otis C."/>
            <person name="Turmel M."/>
            <person name="Lemieux C."/>
        </authorList>
    </citation>
    <scope>NUCLEOTIDE SEQUENCE [LARGE SCALE GENOMIC DNA]</scope>
    <source>
        <strain evidence="5 6">CCMP1205</strain>
    </source>
</reference>
<evidence type="ECO:0000313" key="5">
    <source>
        <dbReference type="EMBL" id="QDZ19168.1"/>
    </source>
</evidence>